<protein>
    <submittedName>
        <fullName evidence="2">Uncharacterized protein</fullName>
    </submittedName>
</protein>
<feature type="transmembrane region" description="Helical" evidence="1">
    <location>
        <begin position="20"/>
        <end position="37"/>
    </location>
</feature>
<dbReference type="Proteomes" id="UP000643701">
    <property type="component" value="Unassembled WGS sequence"/>
</dbReference>
<keyword evidence="1" id="KW-0472">Membrane</keyword>
<feature type="transmembrane region" description="Helical" evidence="1">
    <location>
        <begin position="71"/>
        <end position="87"/>
    </location>
</feature>
<proteinExistence type="predicted"/>
<dbReference type="RefSeq" id="WP_166399609.1">
    <property type="nucleotide sequence ID" value="NZ_JAANAS010000035.1"/>
</dbReference>
<keyword evidence="1" id="KW-0812">Transmembrane</keyword>
<keyword evidence="1" id="KW-1133">Transmembrane helix</keyword>
<reference evidence="2" key="1">
    <citation type="submission" date="2020-03" db="EMBL/GenBank/DDBJ databases">
        <title>Psychroflexus Maritimus sp. nov., isolate from marine sediment.</title>
        <authorList>
            <person name="Zhong Y.-L."/>
        </authorList>
    </citation>
    <scope>NUCLEOTIDE SEQUENCE</scope>
    <source>
        <strain evidence="2">C1</strain>
    </source>
</reference>
<keyword evidence="3" id="KW-1185">Reference proteome</keyword>
<accession>A0A967E635</accession>
<evidence type="ECO:0000313" key="2">
    <source>
        <dbReference type="EMBL" id="NGZ89346.1"/>
    </source>
</evidence>
<feature type="transmembrane region" description="Helical" evidence="1">
    <location>
        <begin position="43"/>
        <end position="64"/>
    </location>
</feature>
<evidence type="ECO:0000313" key="3">
    <source>
        <dbReference type="Proteomes" id="UP000643701"/>
    </source>
</evidence>
<organism evidence="2 3">
    <name type="scientific">Psychroflexus maritimus</name>
    <dbReference type="NCBI Taxonomy" id="2714865"/>
    <lineage>
        <taxon>Bacteria</taxon>
        <taxon>Pseudomonadati</taxon>
        <taxon>Bacteroidota</taxon>
        <taxon>Flavobacteriia</taxon>
        <taxon>Flavobacteriales</taxon>
        <taxon>Flavobacteriaceae</taxon>
        <taxon>Psychroflexus</taxon>
    </lineage>
</organism>
<sequence>MEDKKPPILSQKYAITGTKIVVIFSAIFIFMKFFAIVGKDLWLIPNLLICLPSLILGAIGINLIRTQKTHISFVIFALLVFILVRIYEEQLQLFFYQMFQS</sequence>
<dbReference type="AlphaFoldDB" id="A0A967E635"/>
<dbReference type="EMBL" id="JAANAS010000035">
    <property type="protein sequence ID" value="NGZ89346.1"/>
    <property type="molecule type" value="Genomic_DNA"/>
</dbReference>
<comment type="caution">
    <text evidence="2">The sequence shown here is derived from an EMBL/GenBank/DDBJ whole genome shotgun (WGS) entry which is preliminary data.</text>
</comment>
<name>A0A967E635_9FLAO</name>
<gene>
    <name evidence="2" type="ORF">G7034_03675</name>
</gene>
<evidence type="ECO:0000256" key="1">
    <source>
        <dbReference type="SAM" id="Phobius"/>
    </source>
</evidence>